<protein>
    <recommendedName>
        <fullName evidence="3">Reverse transcriptase domain-containing protein</fullName>
    </recommendedName>
</protein>
<accession>E8LLQ8</accession>
<name>E8LLQ8_SUCHY</name>
<organism evidence="1 2">
    <name type="scientific">Succinatimonas hippei (strain DSM 22608 / JCM 16073 / KCTC 15190 / YIT 12066)</name>
    <dbReference type="NCBI Taxonomy" id="762983"/>
    <lineage>
        <taxon>Bacteria</taxon>
        <taxon>Pseudomonadati</taxon>
        <taxon>Pseudomonadota</taxon>
        <taxon>Gammaproteobacteria</taxon>
        <taxon>Aeromonadales</taxon>
        <taxon>Succinivibrionaceae</taxon>
        <taxon>Succinatimonas</taxon>
    </lineage>
</organism>
<dbReference type="AlphaFoldDB" id="E8LLQ8"/>
<evidence type="ECO:0008006" key="3">
    <source>
        <dbReference type="Google" id="ProtNLM"/>
    </source>
</evidence>
<dbReference type="EMBL" id="AEVO01000112">
    <property type="protein sequence ID" value="EFY06545.1"/>
    <property type="molecule type" value="Genomic_DNA"/>
</dbReference>
<reference evidence="1 2" key="1">
    <citation type="submission" date="2011-01" db="EMBL/GenBank/DDBJ databases">
        <authorList>
            <person name="Weinstock G."/>
            <person name="Sodergren E."/>
            <person name="Clifton S."/>
            <person name="Fulton L."/>
            <person name="Fulton B."/>
            <person name="Courtney L."/>
            <person name="Fronick C."/>
            <person name="Harrison M."/>
            <person name="Strong C."/>
            <person name="Farmer C."/>
            <person name="Delahaunty K."/>
            <person name="Markovic C."/>
            <person name="Hall O."/>
            <person name="Minx P."/>
            <person name="Tomlinson C."/>
            <person name="Mitreva M."/>
            <person name="Hou S."/>
            <person name="Chen J."/>
            <person name="Wollam A."/>
            <person name="Pepin K.H."/>
            <person name="Johnson M."/>
            <person name="Bhonagiri V."/>
            <person name="Zhang X."/>
            <person name="Suruliraj S."/>
            <person name="Warren W."/>
            <person name="Chinwalla A."/>
            <person name="Mardis E.R."/>
            <person name="Wilson R.K."/>
        </authorList>
    </citation>
    <scope>NUCLEOTIDE SEQUENCE [LARGE SCALE GENOMIC DNA]</scope>
    <source>
        <strain evidence="2">DSM 22608 / JCM 16073 / KCTC 15190 / YIT 12066</strain>
    </source>
</reference>
<dbReference type="HOGENOM" id="CLU_013584_12_3_6"/>
<evidence type="ECO:0000313" key="2">
    <source>
        <dbReference type="Proteomes" id="UP000018458"/>
    </source>
</evidence>
<feature type="non-terminal residue" evidence="1">
    <location>
        <position position="66"/>
    </location>
</feature>
<proteinExistence type="predicted"/>
<comment type="caution">
    <text evidence="1">The sequence shown here is derived from an EMBL/GenBank/DDBJ whole genome shotgun (WGS) entry which is preliminary data.</text>
</comment>
<sequence>MVTLESVLEYHNMRTAMTQVIKNRGAAGFDGIPVSELEQWFREHPHQLSKAVTSGTYKPQPIKRVY</sequence>
<keyword evidence="2" id="KW-1185">Reference proteome</keyword>
<dbReference type="eggNOG" id="COG3344">
    <property type="taxonomic scope" value="Bacteria"/>
</dbReference>
<gene>
    <name evidence="1" type="ORF">HMPREF9444_01675</name>
</gene>
<dbReference type="STRING" id="762983.HMPREF9444_01675"/>
<dbReference type="Proteomes" id="UP000018458">
    <property type="component" value="Unassembled WGS sequence"/>
</dbReference>
<evidence type="ECO:0000313" key="1">
    <source>
        <dbReference type="EMBL" id="EFY06545.1"/>
    </source>
</evidence>